<comment type="caution">
    <text evidence="2">The sequence shown here is derived from an EMBL/GenBank/DDBJ whole genome shotgun (WGS) entry which is preliminary data.</text>
</comment>
<sequence length="107" mass="11284">MPNAVHETIMGSQQSLSVSNICSRTSPQYPTGLVMALFATSRKRSNISPACCNGRAATPGARRSPRPNFGREAAFVRPGPRGADVCIALIDGLQVVGCLPDRQVSEG</sequence>
<feature type="region of interest" description="Disordered" evidence="1">
    <location>
        <begin position="50"/>
        <end position="72"/>
    </location>
</feature>
<protein>
    <submittedName>
        <fullName evidence="2">Uncharacterized protein</fullName>
    </submittedName>
</protein>
<evidence type="ECO:0000256" key="1">
    <source>
        <dbReference type="SAM" id="MobiDB-lite"/>
    </source>
</evidence>
<evidence type="ECO:0000313" key="3">
    <source>
        <dbReference type="Proteomes" id="UP001428817"/>
    </source>
</evidence>
<dbReference type="EMBL" id="BAABJP010000010">
    <property type="protein sequence ID" value="GAA5155485.1"/>
    <property type="molecule type" value="Genomic_DNA"/>
</dbReference>
<organism evidence="2 3">
    <name type="scientific">Pseudonocardia eucalypti</name>
    <dbReference type="NCBI Taxonomy" id="648755"/>
    <lineage>
        <taxon>Bacteria</taxon>
        <taxon>Bacillati</taxon>
        <taxon>Actinomycetota</taxon>
        <taxon>Actinomycetes</taxon>
        <taxon>Pseudonocardiales</taxon>
        <taxon>Pseudonocardiaceae</taxon>
        <taxon>Pseudonocardia</taxon>
    </lineage>
</organism>
<evidence type="ECO:0000313" key="2">
    <source>
        <dbReference type="EMBL" id="GAA5155485.1"/>
    </source>
</evidence>
<accession>A0ABP9Q563</accession>
<dbReference type="Proteomes" id="UP001428817">
    <property type="component" value="Unassembled WGS sequence"/>
</dbReference>
<name>A0ABP9Q563_9PSEU</name>
<proteinExistence type="predicted"/>
<reference evidence="3" key="1">
    <citation type="journal article" date="2019" name="Int. J. Syst. Evol. Microbiol.">
        <title>The Global Catalogue of Microorganisms (GCM) 10K type strain sequencing project: providing services to taxonomists for standard genome sequencing and annotation.</title>
        <authorList>
            <consortium name="The Broad Institute Genomics Platform"/>
            <consortium name="The Broad Institute Genome Sequencing Center for Infectious Disease"/>
            <person name="Wu L."/>
            <person name="Ma J."/>
        </authorList>
    </citation>
    <scope>NUCLEOTIDE SEQUENCE [LARGE SCALE GENOMIC DNA]</scope>
    <source>
        <strain evidence="3">JCM 18303</strain>
    </source>
</reference>
<keyword evidence="3" id="KW-1185">Reference proteome</keyword>
<gene>
    <name evidence="2" type="ORF">GCM10023321_28980</name>
</gene>